<keyword evidence="6" id="KW-0239">DNA-directed DNA polymerase</keyword>
<dbReference type="AlphaFoldDB" id="A0A0E3RN07"/>
<keyword evidence="4 11" id="KW-0548">Nucleotidyltransferase</keyword>
<dbReference type="GO" id="GO:0006302">
    <property type="term" value="P:double-strand break repair"/>
    <property type="evidence" value="ECO:0007669"/>
    <property type="project" value="TreeGrafter"/>
</dbReference>
<evidence type="ECO:0000256" key="2">
    <source>
        <dbReference type="ARBA" id="ARBA00012417"/>
    </source>
</evidence>
<dbReference type="Pfam" id="PF00476">
    <property type="entry name" value="DNA_pol_A"/>
    <property type="match status" value="1"/>
</dbReference>
<keyword evidence="7" id="KW-0238">DNA-binding</keyword>
<feature type="domain" description="3'-5' exonuclease" evidence="9">
    <location>
        <begin position="4"/>
        <end position="167"/>
    </location>
</feature>
<dbReference type="Proteomes" id="UP000033063">
    <property type="component" value="Chromosome"/>
</dbReference>
<evidence type="ECO:0000256" key="3">
    <source>
        <dbReference type="ARBA" id="ARBA00022679"/>
    </source>
</evidence>
<dbReference type="GeneID" id="24877242"/>
<name>A0A0E3RN07_METMZ</name>
<sequence length="605" mass="68373">MTTLYLDIETDNSPGYNGLDAFNGRIVTVQLLLPNGKTHIIKDPTQSSMDKIKPALENSLVVGHNLKFDYKFLKQQFGITFRHVYDTYIAEIALSGGVYASVKQRKILKIGLGLKDLVLQYCGEHLDKEEQTGFMYGVDLTTEQIKYAARDLKYLPIIHKQQMAKAKQIGIERTIDIEMKCLPAMVWLELSGFKVDADLIKLAEIEATQSVKEAEQYILRELQPCCGTPLNLNSTTQLLPVLQARGFELEGTDEDSLAKYNGDTLIQKILEYRGLNKFLNTYILTAYDSTDAKGNLIRGYIHPDGRTYATFNQYGTETGRLSSGQENIKKLPIKSLNLQNQPRRKFCIVKDTDGKETSSYNWRDIFCAEKGYKLIVSDYSQIEPRIMAQVSGDPKMIAAYKEGKDLYILTAEAIFGIPYDQIKKDSKEREIAKQITLGLCYGLGVPGLIKKLKTDSNIDVTIAEARQYIRKFKESYPVVSNFLYHVGKNAVKDLMVRNACGRVRKFLPASTDEEWKIVNQAKNAVIQSLSADITKIAMGNIFLLLEPRGIKFCNTVHDEIIVEAPEEIAEEIKTIVEEEMIKAAKIFLTDVPCKADPNVCDRWKK</sequence>
<dbReference type="PRINTS" id="PR00868">
    <property type="entry name" value="DNAPOLI"/>
</dbReference>
<evidence type="ECO:0000256" key="5">
    <source>
        <dbReference type="ARBA" id="ARBA00022705"/>
    </source>
</evidence>
<dbReference type="Gene3D" id="3.30.420.10">
    <property type="entry name" value="Ribonuclease H-like superfamily/Ribonuclease H"/>
    <property type="match status" value="1"/>
</dbReference>
<evidence type="ECO:0000256" key="4">
    <source>
        <dbReference type="ARBA" id="ARBA00022695"/>
    </source>
</evidence>
<dbReference type="Gene3D" id="1.10.150.20">
    <property type="entry name" value="5' to 3' exonuclease, C-terminal subdomain"/>
    <property type="match status" value="1"/>
</dbReference>
<feature type="domain" description="DNA-directed DNA polymerase family A palm" evidence="10">
    <location>
        <begin position="359"/>
        <end position="568"/>
    </location>
</feature>
<evidence type="ECO:0000256" key="7">
    <source>
        <dbReference type="ARBA" id="ARBA00023125"/>
    </source>
</evidence>
<evidence type="ECO:0000259" key="10">
    <source>
        <dbReference type="SMART" id="SM00482"/>
    </source>
</evidence>
<dbReference type="GO" id="GO:0003887">
    <property type="term" value="F:DNA-directed DNA polymerase activity"/>
    <property type="evidence" value="ECO:0007669"/>
    <property type="project" value="UniProtKB-KW"/>
</dbReference>
<evidence type="ECO:0000259" key="9">
    <source>
        <dbReference type="SMART" id="SM00474"/>
    </source>
</evidence>
<dbReference type="PANTHER" id="PTHR10133">
    <property type="entry name" value="DNA POLYMERASE I"/>
    <property type="match status" value="1"/>
</dbReference>
<dbReference type="InterPro" id="IPR001098">
    <property type="entry name" value="DNA-dir_DNA_pol_A_palm_dom"/>
</dbReference>
<dbReference type="InterPro" id="IPR002562">
    <property type="entry name" value="3'-5'_exonuclease_dom"/>
</dbReference>
<keyword evidence="3 11" id="KW-0808">Transferase</keyword>
<evidence type="ECO:0000256" key="6">
    <source>
        <dbReference type="ARBA" id="ARBA00022932"/>
    </source>
</evidence>
<proteinExistence type="inferred from homology"/>
<dbReference type="GO" id="GO:0006261">
    <property type="term" value="P:DNA-templated DNA replication"/>
    <property type="evidence" value="ECO:0007669"/>
    <property type="project" value="InterPro"/>
</dbReference>
<dbReference type="SMART" id="SM00482">
    <property type="entry name" value="POLAc"/>
    <property type="match status" value="1"/>
</dbReference>
<evidence type="ECO:0000313" key="11">
    <source>
        <dbReference type="EMBL" id="AKB67598.1"/>
    </source>
</evidence>
<evidence type="ECO:0000256" key="1">
    <source>
        <dbReference type="ARBA" id="ARBA00007705"/>
    </source>
</evidence>
<dbReference type="InterPro" id="IPR002298">
    <property type="entry name" value="DNA_polymerase_A"/>
</dbReference>
<dbReference type="SUPFAM" id="SSF53098">
    <property type="entry name" value="Ribonuclease H-like"/>
    <property type="match status" value="1"/>
</dbReference>
<dbReference type="SMART" id="SM00474">
    <property type="entry name" value="35EXOc"/>
    <property type="match status" value="1"/>
</dbReference>
<organism evidence="11 12">
    <name type="scientific">Methanosarcina mazei LYC</name>
    <dbReference type="NCBI Taxonomy" id="1434114"/>
    <lineage>
        <taxon>Archaea</taxon>
        <taxon>Methanobacteriati</taxon>
        <taxon>Methanobacteriota</taxon>
        <taxon>Stenosarchaea group</taxon>
        <taxon>Methanomicrobia</taxon>
        <taxon>Methanosarcinales</taxon>
        <taxon>Methanosarcinaceae</taxon>
        <taxon>Methanosarcina</taxon>
    </lineage>
</organism>
<protein>
    <recommendedName>
        <fullName evidence="2">DNA-directed DNA polymerase</fullName>
        <ecNumber evidence="2">2.7.7.7</ecNumber>
    </recommendedName>
</protein>
<evidence type="ECO:0000256" key="8">
    <source>
        <dbReference type="ARBA" id="ARBA00049244"/>
    </source>
</evidence>
<evidence type="ECO:0000313" key="12">
    <source>
        <dbReference type="Proteomes" id="UP000033063"/>
    </source>
</evidence>
<dbReference type="InterPro" id="IPR019760">
    <property type="entry name" value="DNA-dir_DNA_pol_A_CS"/>
</dbReference>
<comment type="catalytic activity">
    <reaction evidence="8">
        <text>DNA(n) + a 2'-deoxyribonucleoside 5'-triphosphate = DNA(n+1) + diphosphate</text>
        <dbReference type="Rhea" id="RHEA:22508"/>
        <dbReference type="Rhea" id="RHEA-COMP:17339"/>
        <dbReference type="Rhea" id="RHEA-COMP:17340"/>
        <dbReference type="ChEBI" id="CHEBI:33019"/>
        <dbReference type="ChEBI" id="CHEBI:61560"/>
        <dbReference type="ChEBI" id="CHEBI:173112"/>
        <dbReference type="EC" id="2.7.7.7"/>
    </reaction>
</comment>
<dbReference type="InterPro" id="IPR036397">
    <property type="entry name" value="RNaseH_sf"/>
</dbReference>
<accession>A0A0E3RN07</accession>
<dbReference type="HOGENOM" id="CLU_004675_2_1_2"/>
<dbReference type="GO" id="GO:0008408">
    <property type="term" value="F:3'-5' exonuclease activity"/>
    <property type="evidence" value="ECO:0007669"/>
    <property type="project" value="InterPro"/>
</dbReference>
<dbReference type="EMBL" id="CP009513">
    <property type="protein sequence ID" value="AKB67598.1"/>
    <property type="molecule type" value="Genomic_DNA"/>
</dbReference>
<dbReference type="PANTHER" id="PTHR10133:SF27">
    <property type="entry name" value="DNA POLYMERASE NU"/>
    <property type="match status" value="1"/>
</dbReference>
<dbReference type="PROSITE" id="PS00447">
    <property type="entry name" value="DNA_POLYMERASE_A"/>
    <property type="match status" value="1"/>
</dbReference>
<dbReference type="InterPro" id="IPR012337">
    <property type="entry name" value="RNaseH-like_sf"/>
</dbReference>
<gene>
    <name evidence="11" type="ORF">MSMAL_1055</name>
</gene>
<dbReference type="Gene3D" id="1.20.1060.10">
    <property type="entry name" value="Taq DNA Polymerase, Chain T, domain 4"/>
    <property type="match status" value="1"/>
</dbReference>
<comment type="similarity">
    <text evidence="1">Belongs to the DNA polymerase type-A family.</text>
</comment>
<dbReference type="SUPFAM" id="SSF56672">
    <property type="entry name" value="DNA/RNA polymerases"/>
    <property type="match status" value="1"/>
</dbReference>
<dbReference type="EC" id="2.7.7.7" evidence="2"/>
<dbReference type="PATRIC" id="fig|1434114.4.peg.1312"/>
<dbReference type="Gene3D" id="3.30.70.370">
    <property type="match status" value="1"/>
</dbReference>
<dbReference type="InterPro" id="IPR043502">
    <property type="entry name" value="DNA/RNA_pol_sf"/>
</dbReference>
<reference evidence="11 12" key="1">
    <citation type="submission" date="2014-07" db="EMBL/GenBank/DDBJ databases">
        <title>Methanogenic archaea and the global carbon cycle.</title>
        <authorList>
            <person name="Henriksen J.R."/>
            <person name="Luke J."/>
            <person name="Reinhart S."/>
            <person name="Benedict M.N."/>
            <person name="Youngblut N.D."/>
            <person name="Metcalf M.E."/>
            <person name="Whitaker R.J."/>
            <person name="Metcalf W.W."/>
        </authorList>
    </citation>
    <scope>NUCLEOTIDE SEQUENCE [LARGE SCALE GENOMIC DNA]</scope>
    <source>
        <strain evidence="11 12">LYC</strain>
    </source>
</reference>
<dbReference type="Pfam" id="PF01612">
    <property type="entry name" value="DNA_pol_A_exo1"/>
    <property type="match status" value="1"/>
</dbReference>
<dbReference type="GO" id="GO:0003677">
    <property type="term" value="F:DNA binding"/>
    <property type="evidence" value="ECO:0007669"/>
    <property type="project" value="UniProtKB-KW"/>
</dbReference>
<keyword evidence="5" id="KW-0235">DNA replication</keyword>
<dbReference type="RefSeq" id="WP_048040117.1">
    <property type="nucleotide sequence ID" value="NZ_CP009513.1"/>
</dbReference>